<feature type="domain" description="ABC transporter" evidence="1">
    <location>
        <begin position="36"/>
        <end position="76"/>
    </location>
</feature>
<comment type="caution">
    <text evidence="2">The sequence shown here is derived from an EMBL/GenBank/DDBJ whole genome shotgun (WGS) entry which is preliminary data.</text>
</comment>
<dbReference type="SUPFAM" id="SSF52540">
    <property type="entry name" value="P-loop containing nucleoside triphosphate hydrolases"/>
    <property type="match status" value="1"/>
</dbReference>
<dbReference type="InterPro" id="IPR003439">
    <property type="entry name" value="ABC_transporter-like_ATP-bd"/>
</dbReference>
<accession>A0AAV0LRV2</accession>
<dbReference type="GO" id="GO:0005524">
    <property type="term" value="F:ATP binding"/>
    <property type="evidence" value="ECO:0007669"/>
    <property type="project" value="InterPro"/>
</dbReference>
<keyword evidence="3" id="KW-1185">Reference proteome</keyword>
<dbReference type="Proteomes" id="UP001154282">
    <property type="component" value="Unassembled WGS sequence"/>
</dbReference>
<dbReference type="PANTHER" id="PTHR24221:SF245">
    <property type="entry name" value="MULTIDRUG RESISTANCE PROTEIN"/>
    <property type="match status" value="1"/>
</dbReference>
<dbReference type="PANTHER" id="PTHR24221">
    <property type="entry name" value="ATP-BINDING CASSETTE SUB-FAMILY B"/>
    <property type="match status" value="1"/>
</dbReference>
<proteinExistence type="predicted"/>
<evidence type="ECO:0000259" key="1">
    <source>
        <dbReference type="Pfam" id="PF00005"/>
    </source>
</evidence>
<name>A0AAV0LRV2_9ROSI</name>
<sequence>MLCTRSWTESSQKSSSKKEFKDVFFEYPTRPDSMILKGLDLKIETGKAVALVWPSGSGKSTIVAIIESRLVSQEPKACLQELSDKTLHTLHKPQASDDDAYIVGNLVWCSRLSEGYGTYCGERRVQLSGSQKQSKREQLPEPYRRIQKSCWWLTSSLQNSDTIAVIKNGQVAEEV</sequence>
<reference evidence="2" key="1">
    <citation type="submission" date="2022-08" db="EMBL/GenBank/DDBJ databases">
        <authorList>
            <person name="Gutierrez-Valencia J."/>
        </authorList>
    </citation>
    <scope>NUCLEOTIDE SEQUENCE</scope>
</reference>
<dbReference type="GO" id="GO:0016020">
    <property type="term" value="C:membrane"/>
    <property type="evidence" value="ECO:0007669"/>
    <property type="project" value="TreeGrafter"/>
</dbReference>
<dbReference type="GO" id="GO:0016887">
    <property type="term" value="F:ATP hydrolysis activity"/>
    <property type="evidence" value="ECO:0007669"/>
    <property type="project" value="InterPro"/>
</dbReference>
<dbReference type="AlphaFoldDB" id="A0AAV0LRV2"/>
<protein>
    <recommendedName>
        <fullName evidence="1">ABC transporter domain-containing protein</fullName>
    </recommendedName>
</protein>
<dbReference type="EMBL" id="CAMGYJ010000006">
    <property type="protein sequence ID" value="CAI0436788.1"/>
    <property type="molecule type" value="Genomic_DNA"/>
</dbReference>
<evidence type="ECO:0000313" key="3">
    <source>
        <dbReference type="Proteomes" id="UP001154282"/>
    </source>
</evidence>
<dbReference type="Pfam" id="PF00005">
    <property type="entry name" value="ABC_tran"/>
    <property type="match status" value="1"/>
</dbReference>
<dbReference type="InterPro" id="IPR027417">
    <property type="entry name" value="P-loop_NTPase"/>
</dbReference>
<gene>
    <name evidence="2" type="ORF">LITE_LOCUS25214</name>
</gene>
<dbReference type="GO" id="GO:0042626">
    <property type="term" value="F:ATPase-coupled transmembrane transporter activity"/>
    <property type="evidence" value="ECO:0007669"/>
    <property type="project" value="TreeGrafter"/>
</dbReference>
<dbReference type="Gene3D" id="3.40.50.300">
    <property type="entry name" value="P-loop containing nucleotide triphosphate hydrolases"/>
    <property type="match status" value="1"/>
</dbReference>
<evidence type="ECO:0000313" key="2">
    <source>
        <dbReference type="EMBL" id="CAI0436788.1"/>
    </source>
</evidence>
<dbReference type="InterPro" id="IPR039421">
    <property type="entry name" value="Type_1_exporter"/>
</dbReference>
<organism evidence="2 3">
    <name type="scientific">Linum tenue</name>
    <dbReference type="NCBI Taxonomy" id="586396"/>
    <lineage>
        <taxon>Eukaryota</taxon>
        <taxon>Viridiplantae</taxon>
        <taxon>Streptophyta</taxon>
        <taxon>Embryophyta</taxon>
        <taxon>Tracheophyta</taxon>
        <taxon>Spermatophyta</taxon>
        <taxon>Magnoliopsida</taxon>
        <taxon>eudicotyledons</taxon>
        <taxon>Gunneridae</taxon>
        <taxon>Pentapetalae</taxon>
        <taxon>rosids</taxon>
        <taxon>fabids</taxon>
        <taxon>Malpighiales</taxon>
        <taxon>Linaceae</taxon>
        <taxon>Linum</taxon>
    </lineage>
</organism>